<organism evidence="2 5">
    <name type="scientific">Rotaria sordida</name>
    <dbReference type="NCBI Taxonomy" id="392033"/>
    <lineage>
        <taxon>Eukaryota</taxon>
        <taxon>Metazoa</taxon>
        <taxon>Spiralia</taxon>
        <taxon>Gnathifera</taxon>
        <taxon>Rotifera</taxon>
        <taxon>Eurotatoria</taxon>
        <taxon>Bdelloidea</taxon>
        <taxon>Philodinida</taxon>
        <taxon>Philodinidae</taxon>
        <taxon>Rotaria</taxon>
    </lineage>
</organism>
<evidence type="ECO:0000313" key="5">
    <source>
        <dbReference type="Proteomes" id="UP000663889"/>
    </source>
</evidence>
<evidence type="ECO:0000313" key="4">
    <source>
        <dbReference type="EMBL" id="CAF3864848.1"/>
    </source>
</evidence>
<evidence type="ECO:0000256" key="1">
    <source>
        <dbReference type="SAM" id="Coils"/>
    </source>
</evidence>
<dbReference type="SUPFAM" id="SSF69322">
    <property type="entry name" value="Tricorn protease domain 2"/>
    <property type="match status" value="1"/>
</dbReference>
<dbReference type="AlphaFoldDB" id="A0A814UW96"/>
<dbReference type="Proteomes" id="UP000663889">
    <property type="component" value="Unassembled WGS sequence"/>
</dbReference>
<dbReference type="Proteomes" id="UP000663882">
    <property type="component" value="Unassembled WGS sequence"/>
</dbReference>
<keyword evidence="1" id="KW-0175">Coiled coil</keyword>
<proteinExistence type="predicted"/>
<sequence>MSQLLCTINGCKRASRALCHCCQQNLCISHLNEHNDLLNSQLNPLVDEINILGNRLKTLNIQEKTRNYHQKLEQWRIDCHQKIDLYFEQKYQQLNQLIEEKIEKQQQEVTRVQSKLVELIREQDATHQDIDMLTSNINHLQKEINNIEQNPIHINIRPLLIDIDYIHINETDYQEFNLSTLSPPYKTINRSEGTARALANNDQYLLFHDAPNLCLVDRNLTLIRKSLSYHGRIADMCWSSTLKRFIVLELNDVYLVNENTMMIERIETIKKERWMSCTCSDTSLYLSTNVYGASILEFSLLPTIRLIKEWKCPDSCLETEDITCIKYNNETLALLIRNNLNKTMRMELKSSITFERIWSFQLDLEYNKEKTLRCCSLTDNEWLIADREKCRLIHVSKDGNMKRMLTYNDIPWFVNLFDRNILAVSVRNGGLKFHKINNDF</sequence>
<accession>A0A814UW96</accession>
<evidence type="ECO:0000313" key="2">
    <source>
        <dbReference type="EMBL" id="CAF1179664.1"/>
    </source>
</evidence>
<dbReference type="Proteomes" id="UP000663823">
    <property type="component" value="Unassembled WGS sequence"/>
</dbReference>
<reference evidence="2" key="1">
    <citation type="submission" date="2021-02" db="EMBL/GenBank/DDBJ databases">
        <authorList>
            <person name="Nowell W R."/>
        </authorList>
    </citation>
    <scope>NUCLEOTIDE SEQUENCE</scope>
</reference>
<dbReference type="EMBL" id="CAJOAX010003629">
    <property type="protein sequence ID" value="CAF3864848.1"/>
    <property type="molecule type" value="Genomic_DNA"/>
</dbReference>
<comment type="caution">
    <text evidence="2">The sequence shown here is derived from an EMBL/GenBank/DDBJ whole genome shotgun (WGS) entry which is preliminary data.</text>
</comment>
<dbReference type="EMBL" id="CAJNOO010005826">
    <property type="protein sequence ID" value="CAF1431690.1"/>
    <property type="molecule type" value="Genomic_DNA"/>
</dbReference>
<gene>
    <name evidence="4" type="ORF">OTI717_LOCUS21896</name>
    <name evidence="3" type="ORF">RFH988_LOCUS35972</name>
    <name evidence="2" type="ORF">SEV965_LOCUS19983</name>
</gene>
<name>A0A814UW96_9BILA</name>
<feature type="coiled-coil region" evidence="1">
    <location>
        <begin position="87"/>
        <end position="150"/>
    </location>
</feature>
<evidence type="ECO:0000313" key="3">
    <source>
        <dbReference type="EMBL" id="CAF1431690.1"/>
    </source>
</evidence>
<dbReference type="OrthoDB" id="9977443at2759"/>
<dbReference type="EMBL" id="CAJNOU010001274">
    <property type="protein sequence ID" value="CAF1179664.1"/>
    <property type="molecule type" value="Genomic_DNA"/>
</dbReference>
<protein>
    <submittedName>
        <fullName evidence="2">Uncharacterized protein</fullName>
    </submittedName>
</protein>